<evidence type="ECO:0000256" key="10">
    <source>
        <dbReference type="ARBA" id="ARBA00022692"/>
    </source>
</evidence>
<evidence type="ECO:0000256" key="14">
    <source>
        <dbReference type="SAM" id="Phobius"/>
    </source>
</evidence>
<evidence type="ECO:0000256" key="13">
    <source>
        <dbReference type="ARBA" id="ARBA00023136"/>
    </source>
</evidence>
<gene>
    <name evidence="17" type="ORF">N825_21995</name>
</gene>
<dbReference type="InterPro" id="IPR006327">
    <property type="entry name" value="PTS_IIC_fruc"/>
</dbReference>
<dbReference type="AlphaFoldDB" id="W9GT77"/>
<evidence type="ECO:0000256" key="7">
    <source>
        <dbReference type="ARBA" id="ARBA00022597"/>
    </source>
</evidence>
<keyword evidence="11" id="KW-0418">Kinase</keyword>
<evidence type="ECO:0000313" key="17">
    <source>
        <dbReference type="EMBL" id="EWY36984.1"/>
    </source>
</evidence>
<dbReference type="InterPro" id="IPR013014">
    <property type="entry name" value="PTS_EIIC_2"/>
</dbReference>
<feature type="transmembrane region" description="Helical" evidence="14">
    <location>
        <begin position="570"/>
        <end position="591"/>
    </location>
</feature>
<accession>W9GT77</accession>
<evidence type="ECO:0000259" key="15">
    <source>
        <dbReference type="PROSITE" id="PS51099"/>
    </source>
</evidence>
<evidence type="ECO:0000256" key="8">
    <source>
        <dbReference type="ARBA" id="ARBA00022679"/>
    </source>
</evidence>
<dbReference type="EC" id="2.7.1.202" evidence="3"/>
<dbReference type="SUPFAM" id="SSF52794">
    <property type="entry name" value="PTS system IIB component-like"/>
    <property type="match status" value="2"/>
</dbReference>
<dbReference type="FunFam" id="3.40.50.2300:FF:000014">
    <property type="entry name" value="PTS system fructose-like transporter subunit IIB"/>
    <property type="match status" value="1"/>
</dbReference>
<dbReference type="STRING" id="1385369.N825_21995"/>
<keyword evidence="5" id="KW-1003">Cell membrane</keyword>
<dbReference type="Pfam" id="PF02378">
    <property type="entry name" value="PTS_EIIC"/>
    <property type="match status" value="1"/>
</dbReference>
<keyword evidence="12 14" id="KW-1133">Transmembrane helix</keyword>
<dbReference type="PATRIC" id="fig|1385369.3.peg.5940"/>
<comment type="catalytic activity">
    <reaction evidence="1">
        <text>D-fructose(out) + N(pros)-phospho-L-histidyl-[protein] = D-fructose 1-phosphate(in) + L-histidyl-[protein]</text>
        <dbReference type="Rhea" id="RHEA:49252"/>
        <dbReference type="Rhea" id="RHEA-COMP:9745"/>
        <dbReference type="Rhea" id="RHEA-COMP:9746"/>
        <dbReference type="ChEBI" id="CHEBI:29979"/>
        <dbReference type="ChEBI" id="CHEBI:37721"/>
        <dbReference type="ChEBI" id="CHEBI:58674"/>
        <dbReference type="ChEBI" id="CHEBI:64837"/>
        <dbReference type="EC" id="2.7.1.202"/>
    </reaction>
</comment>
<dbReference type="GO" id="GO:0016301">
    <property type="term" value="F:kinase activity"/>
    <property type="evidence" value="ECO:0007669"/>
    <property type="project" value="UniProtKB-KW"/>
</dbReference>
<dbReference type="GO" id="GO:0090563">
    <property type="term" value="F:protein-phosphocysteine-sugar phosphotransferase activity"/>
    <property type="evidence" value="ECO:0007669"/>
    <property type="project" value="TreeGrafter"/>
</dbReference>
<name>W9GT77_9PROT</name>
<dbReference type="PROSITE" id="PS51099">
    <property type="entry name" value="PTS_EIIB_TYPE_2"/>
    <property type="match status" value="2"/>
</dbReference>
<dbReference type="InterPro" id="IPR013011">
    <property type="entry name" value="PTS_EIIB_2"/>
</dbReference>
<dbReference type="InterPro" id="IPR036095">
    <property type="entry name" value="PTS_EIIB-like_sf"/>
</dbReference>
<feature type="domain" description="PTS EIIB type-2" evidence="15">
    <location>
        <begin position="133"/>
        <end position="228"/>
    </location>
</feature>
<dbReference type="GO" id="GO:0005886">
    <property type="term" value="C:plasma membrane"/>
    <property type="evidence" value="ECO:0007669"/>
    <property type="project" value="UniProtKB-SubCell"/>
</dbReference>
<comment type="subcellular location">
    <subcellularLocation>
        <location evidence="2">Cell inner membrane</location>
        <topology evidence="2">Multi-pass membrane protein</topology>
    </subcellularLocation>
</comment>
<dbReference type="PANTHER" id="PTHR30505">
    <property type="entry name" value="FRUCTOSE-LIKE PERMEASE"/>
    <property type="match status" value="1"/>
</dbReference>
<feature type="transmembrane region" description="Helical" evidence="14">
    <location>
        <begin position="273"/>
        <end position="296"/>
    </location>
</feature>
<evidence type="ECO:0000259" key="16">
    <source>
        <dbReference type="PROSITE" id="PS51104"/>
    </source>
</evidence>
<feature type="transmembrane region" description="Helical" evidence="14">
    <location>
        <begin position="308"/>
        <end position="331"/>
    </location>
</feature>
<evidence type="ECO:0000256" key="9">
    <source>
        <dbReference type="ARBA" id="ARBA00022683"/>
    </source>
</evidence>
<evidence type="ECO:0000256" key="11">
    <source>
        <dbReference type="ARBA" id="ARBA00022777"/>
    </source>
</evidence>
<dbReference type="GO" id="GO:0022877">
    <property type="term" value="F:protein-N(PI)-phosphohistidine-fructose phosphotransferase system transporter activity"/>
    <property type="evidence" value="ECO:0007669"/>
    <property type="project" value="InterPro"/>
</dbReference>
<dbReference type="PANTHER" id="PTHR30505:SF0">
    <property type="entry name" value="FRUCTOSE-LIKE PTS SYSTEM EIIBC COMPONENT-RELATED"/>
    <property type="match status" value="1"/>
</dbReference>
<feature type="transmembrane region" description="Helical" evidence="14">
    <location>
        <begin position="391"/>
        <end position="416"/>
    </location>
</feature>
<feature type="transmembrane region" description="Helical" evidence="14">
    <location>
        <begin position="352"/>
        <end position="371"/>
    </location>
</feature>
<evidence type="ECO:0000256" key="6">
    <source>
        <dbReference type="ARBA" id="ARBA00022553"/>
    </source>
</evidence>
<evidence type="ECO:0000256" key="3">
    <source>
        <dbReference type="ARBA" id="ARBA00012799"/>
    </source>
</evidence>
<dbReference type="InterPro" id="IPR050864">
    <property type="entry name" value="Bacterial_PTS_Sugar_Transport"/>
</dbReference>
<evidence type="ECO:0000256" key="2">
    <source>
        <dbReference type="ARBA" id="ARBA00004429"/>
    </source>
</evidence>
<feature type="transmembrane region" description="Helical" evidence="14">
    <location>
        <begin position="428"/>
        <end position="447"/>
    </location>
</feature>
<proteinExistence type="predicted"/>
<dbReference type="InterPro" id="IPR003501">
    <property type="entry name" value="PTS_EIIB_2/3"/>
</dbReference>
<keyword evidence="13 14" id="KW-0472">Membrane</keyword>
<keyword evidence="9" id="KW-0598">Phosphotransferase system</keyword>
<dbReference type="NCBIfam" id="TIGR00829">
    <property type="entry name" value="FRU"/>
    <property type="match status" value="1"/>
</dbReference>
<keyword evidence="8" id="KW-0808">Transferase</keyword>
<reference evidence="17 18" key="1">
    <citation type="submission" date="2013-08" db="EMBL/GenBank/DDBJ databases">
        <title>The genome sequence of Skermanella stibiiresistens.</title>
        <authorList>
            <person name="Zhu W."/>
            <person name="Wang G."/>
        </authorList>
    </citation>
    <scope>NUCLEOTIDE SEQUENCE [LARGE SCALE GENOMIC DNA]</scope>
    <source>
        <strain evidence="17 18">SB22</strain>
    </source>
</reference>
<evidence type="ECO:0000313" key="18">
    <source>
        <dbReference type="Proteomes" id="UP000019486"/>
    </source>
</evidence>
<dbReference type="InterPro" id="IPR003352">
    <property type="entry name" value="PTS_EIIC"/>
</dbReference>
<feature type="domain" description="PTS EIIB type-2" evidence="15">
    <location>
        <begin position="1"/>
        <end position="81"/>
    </location>
</feature>
<keyword evidence="6" id="KW-0597">Phosphoprotein</keyword>
<sequence>MAAEALEITADMLGYDIRVERLGPEGPMDRLSEGDIRAAEVVILATDQPDDQGRFHGKSIHRTTPSEAIRHTARVLRDALGDRELEPVAELAPAVAAPMPVAAPKRQAIKPAASPTTAPPPAAAPVAEIPKRIVAITSCPTGIAHTFMAAEALNKAAKAMGHQIRVETQGSVGSGNTLTPEEIEAADVVIIAADTNVALDRFTHKRVYSTSTGKALKGGKQVITTAFAEAAQPGGGGEAATPGVGKNLAGEVERLKAERSSQRTGPYKHLMTGVSYTIPVVVAGGLAIALSFMFGIDAAKEPGSLAAALMQIGGQAAFALMVPVLSGFIAFSIADRPGLAPGLIGGMLANQIGAGFLGGLASGFMAGYIAYYLRAWIKLPQNLEGLKPVLIIPLLASVAVGLLMIYVVGTPIAAILSGLTAWLSGMTSANAVFLGLLLGGMMAVDMGGPINKSAYTFAVGLLASETYLPMAAVMAAGMTPPLGLALATMLAKNRFTQDERDAGKAASVLGISFITEGAIPFAAKDPLRVIPPGIVGSALTGALSMLFGCELRAPHGGIFVLGIPNAVTHVGLYALAIVIGTVVTAVLVILLKKPGTAATLGAGAETA</sequence>
<organism evidence="17 18">
    <name type="scientific">Skermanella stibiiresistens SB22</name>
    <dbReference type="NCBI Taxonomy" id="1385369"/>
    <lineage>
        <taxon>Bacteria</taxon>
        <taxon>Pseudomonadati</taxon>
        <taxon>Pseudomonadota</taxon>
        <taxon>Alphaproteobacteria</taxon>
        <taxon>Rhodospirillales</taxon>
        <taxon>Azospirillaceae</taxon>
        <taxon>Skermanella</taxon>
    </lineage>
</organism>
<evidence type="ECO:0000256" key="1">
    <source>
        <dbReference type="ARBA" id="ARBA00001401"/>
    </source>
</evidence>
<comment type="caution">
    <text evidence="17">The sequence shown here is derived from an EMBL/GenBank/DDBJ whole genome shotgun (WGS) entry which is preliminary data.</text>
</comment>
<evidence type="ECO:0000256" key="12">
    <source>
        <dbReference type="ARBA" id="ARBA00022989"/>
    </source>
</evidence>
<keyword evidence="7" id="KW-0762">Sugar transport</keyword>
<dbReference type="EMBL" id="AVFL01000032">
    <property type="protein sequence ID" value="EWY36984.1"/>
    <property type="molecule type" value="Genomic_DNA"/>
</dbReference>
<dbReference type="NCBIfam" id="NF007783">
    <property type="entry name" value="PRK10474.1"/>
    <property type="match status" value="2"/>
</dbReference>
<dbReference type="GO" id="GO:0005351">
    <property type="term" value="F:carbohydrate:proton symporter activity"/>
    <property type="evidence" value="ECO:0007669"/>
    <property type="project" value="InterPro"/>
</dbReference>
<keyword evidence="4" id="KW-0813">Transport</keyword>
<dbReference type="InterPro" id="IPR003353">
    <property type="entry name" value="PTS_IIB_fruc"/>
</dbReference>
<dbReference type="PROSITE" id="PS51104">
    <property type="entry name" value="PTS_EIIC_TYPE_2"/>
    <property type="match status" value="1"/>
</dbReference>
<protein>
    <recommendedName>
        <fullName evidence="3">protein-N(pi)-phosphohistidine--D-fructose phosphotransferase</fullName>
        <ecNumber evidence="3">2.7.1.202</ecNumber>
    </recommendedName>
</protein>
<dbReference type="Gene3D" id="3.40.50.2300">
    <property type="match status" value="2"/>
</dbReference>
<feature type="domain" description="PTS EIIC type-2" evidence="16">
    <location>
        <begin position="266"/>
        <end position="600"/>
    </location>
</feature>
<dbReference type="NCBIfam" id="TIGR01427">
    <property type="entry name" value="PTS_IIC_fructo"/>
    <property type="match status" value="1"/>
</dbReference>
<dbReference type="GO" id="GO:0009401">
    <property type="term" value="P:phosphoenolpyruvate-dependent sugar phosphotransferase system"/>
    <property type="evidence" value="ECO:0007669"/>
    <property type="project" value="UniProtKB-KW"/>
</dbReference>
<dbReference type="Proteomes" id="UP000019486">
    <property type="component" value="Unassembled WGS sequence"/>
</dbReference>
<evidence type="ECO:0000256" key="5">
    <source>
        <dbReference type="ARBA" id="ARBA00022475"/>
    </source>
</evidence>
<keyword evidence="18" id="KW-1185">Reference proteome</keyword>
<dbReference type="Pfam" id="PF02302">
    <property type="entry name" value="PTS_IIB"/>
    <property type="match status" value="1"/>
</dbReference>
<evidence type="ECO:0000256" key="4">
    <source>
        <dbReference type="ARBA" id="ARBA00022448"/>
    </source>
</evidence>
<dbReference type="CDD" id="cd05569">
    <property type="entry name" value="PTS_IIB_fructose"/>
    <property type="match status" value="2"/>
</dbReference>
<keyword evidence="10 14" id="KW-0812">Transmembrane</keyword>